<evidence type="ECO:0000313" key="1">
    <source>
        <dbReference type="EMBL" id="KIA78378.1"/>
    </source>
</evidence>
<sequence length="151" mass="17596">MQEKNSPSIHFLPAKNVREKLTSICETVRQHFAKQKRILIAAPNEEAARYLNALLWKQPEESFLPHIWSESQTEECVAITFSKNNVNQAAVLLNLCPSVHSEWDSFEQIYDLFDETDPEKQKASESRHVYYTEKGCQIHFEPPIHLEVNDR</sequence>
<reference evidence="1 2" key="1">
    <citation type="journal article" date="2014" name="Mol. Biol. Evol.">
        <title>Massive expansion of Ubiquitination-related gene families within the Chlamydiae.</title>
        <authorList>
            <person name="Domman D."/>
            <person name="Collingro A."/>
            <person name="Lagkouvardos I."/>
            <person name="Gehre L."/>
            <person name="Weinmaier T."/>
            <person name="Rattei T."/>
            <person name="Subtil A."/>
            <person name="Horn M."/>
        </authorList>
    </citation>
    <scope>NUCLEOTIDE SEQUENCE [LARGE SCALE GENOMIC DNA]</scope>
    <source>
        <strain evidence="1 2">OEW1</strain>
    </source>
</reference>
<evidence type="ECO:0008006" key="3">
    <source>
        <dbReference type="Google" id="ProtNLM"/>
    </source>
</evidence>
<protein>
    <recommendedName>
        <fullName evidence="3">DNA polymerase III subunit chi</fullName>
    </recommendedName>
</protein>
<dbReference type="PANTHER" id="PTHR38767:SF1">
    <property type="entry name" value="DNA POLYMERASE III SUBUNIT CHI"/>
    <property type="match status" value="1"/>
</dbReference>
<evidence type="ECO:0000313" key="2">
    <source>
        <dbReference type="Proteomes" id="UP000031307"/>
    </source>
</evidence>
<dbReference type="RefSeq" id="WP_013924653.1">
    <property type="nucleotide sequence ID" value="NZ_BAWW01000003.1"/>
</dbReference>
<organism evidence="1 2">
    <name type="scientific">Parachlamydia acanthamoebae</name>
    <dbReference type="NCBI Taxonomy" id="83552"/>
    <lineage>
        <taxon>Bacteria</taxon>
        <taxon>Pseudomonadati</taxon>
        <taxon>Chlamydiota</taxon>
        <taxon>Chlamydiia</taxon>
        <taxon>Parachlamydiales</taxon>
        <taxon>Parachlamydiaceae</taxon>
        <taxon>Parachlamydia</taxon>
    </lineage>
</organism>
<comment type="caution">
    <text evidence="1">The sequence shown here is derived from an EMBL/GenBank/DDBJ whole genome shotgun (WGS) entry which is preliminary data.</text>
</comment>
<dbReference type="Pfam" id="PF04364">
    <property type="entry name" value="DNA_pol3_chi"/>
    <property type="match status" value="1"/>
</dbReference>
<accession>A0A0C1EE47</accession>
<dbReference type="GO" id="GO:0032298">
    <property type="term" value="P:positive regulation of DNA-templated DNA replication initiation"/>
    <property type="evidence" value="ECO:0007669"/>
    <property type="project" value="TreeGrafter"/>
</dbReference>
<dbReference type="InterPro" id="IPR036768">
    <property type="entry name" value="PolIII_chi_sf"/>
</dbReference>
<dbReference type="PANTHER" id="PTHR38767">
    <property type="entry name" value="DNA POLYMERASE III SUBUNIT CHI"/>
    <property type="match status" value="1"/>
</dbReference>
<dbReference type="InterPro" id="IPR007459">
    <property type="entry name" value="DNA_pol3_chi"/>
</dbReference>
<dbReference type="SUPFAM" id="SSF102400">
    <property type="entry name" value="DNA polymerase III chi subunit"/>
    <property type="match status" value="1"/>
</dbReference>
<dbReference type="AlphaFoldDB" id="A0A0C1EE47"/>
<dbReference type="OMA" id="WIVITTE"/>
<name>A0A0C1EE47_9BACT</name>
<dbReference type="Gene3D" id="3.40.50.10110">
    <property type="entry name" value="DNA polymerase III subunit chi"/>
    <property type="match status" value="1"/>
</dbReference>
<dbReference type="GO" id="GO:0003887">
    <property type="term" value="F:DNA-directed DNA polymerase activity"/>
    <property type="evidence" value="ECO:0007669"/>
    <property type="project" value="InterPro"/>
</dbReference>
<proteinExistence type="predicted"/>
<dbReference type="PATRIC" id="fig|83552.4.peg.406"/>
<gene>
    <name evidence="1" type="ORF">DB43_EC00060</name>
</gene>
<dbReference type="GO" id="GO:0006260">
    <property type="term" value="P:DNA replication"/>
    <property type="evidence" value="ECO:0007669"/>
    <property type="project" value="InterPro"/>
</dbReference>
<dbReference type="GO" id="GO:0003677">
    <property type="term" value="F:DNA binding"/>
    <property type="evidence" value="ECO:0007669"/>
    <property type="project" value="InterPro"/>
</dbReference>
<dbReference type="Proteomes" id="UP000031307">
    <property type="component" value="Unassembled WGS sequence"/>
</dbReference>
<dbReference type="EMBL" id="JSAM01000023">
    <property type="protein sequence ID" value="KIA78378.1"/>
    <property type="molecule type" value="Genomic_DNA"/>
</dbReference>